<keyword evidence="2" id="KW-1185">Reference proteome</keyword>
<evidence type="ECO:0000313" key="1">
    <source>
        <dbReference type="EMBL" id="EFK58190.1"/>
    </source>
</evidence>
<comment type="caution">
    <text evidence="1">The sequence shown here is derived from an EMBL/GenBank/DDBJ whole genome shotgun (WGS) entry which is preliminary data.</text>
</comment>
<gene>
    <name evidence="1" type="ORF">HMPREF0766_12182</name>
</gene>
<protein>
    <submittedName>
        <fullName evidence="1">Uncharacterized protein</fullName>
    </submittedName>
</protein>
<sequence length="90" mass="10594">MAILPVLCLPILFYTTKNWKFHIAYNDVKSIKKMAAVYKAWIRKKEQGEKMSLYDIFQFNGEDIIWGGSENLEKESTITAFEKSFKMDDF</sequence>
<reference evidence="1" key="1">
    <citation type="submission" date="2010-07" db="EMBL/GenBank/DDBJ databases">
        <authorList>
            <person name="Muzny D."/>
            <person name="Qin X."/>
            <person name="Buhay C."/>
            <person name="Dugan-Rocha S."/>
            <person name="Ding Y."/>
            <person name="Chen G."/>
            <person name="Hawes A."/>
            <person name="Holder M."/>
            <person name="Jhangiani S."/>
            <person name="Johnson A."/>
            <person name="Khan Z."/>
            <person name="Li Z."/>
            <person name="Liu W."/>
            <person name="Liu X."/>
            <person name="Perez L."/>
            <person name="Shen H."/>
            <person name="Wang Q."/>
            <person name="Watt J."/>
            <person name="Xi L."/>
            <person name="Xin Y."/>
            <person name="Zhou J."/>
            <person name="Deng J."/>
            <person name="Jiang H."/>
            <person name="Liu Y."/>
            <person name="Qu J."/>
            <person name="Song X.-Z."/>
            <person name="Zhang L."/>
            <person name="Villasana D."/>
            <person name="Johnson A."/>
            <person name="Liu J."/>
            <person name="Liyanage D."/>
            <person name="Lorensuhewa L."/>
            <person name="Robinson T."/>
            <person name="Song A."/>
            <person name="Song B.-B."/>
            <person name="Dinh H."/>
            <person name="Thornton R."/>
            <person name="Coyle M."/>
            <person name="Francisco L."/>
            <person name="Jackson L."/>
            <person name="Javaid M."/>
            <person name="Korchina V."/>
            <person name="Kovar C."/>
            <person name="Mata R."/>
            <person name="Mathew T."/>
            <person name="Ngo R."/>
            <person name="Nguyen L."/>
            <person name="Nguyen N."/>
            <person name="Okwuonu G."/>
            <person name="Ongeri F."/>
            <person name="Pham C."/>
            <person name="Simmons D."/>
            <person name="Wilczek-Boney K."/>
            <person name="Hale W."/>
            <person name="Jakkamsetti A."/>
            <person name="Pham P."/>
            <person name="Ruth R."/>
            <person name="San Lucas F."/>
            <person name="Warren J."/>
            <person name="Zhang J."/>
            <person name="Zhao Z."/>
            <person name="Zhou C."/>
            <person name="Zhu D."/>
            <person name="Lee S."/>
            <person name="Bess C."/>
            <person name="Blankenburg K."/>
            <person name="Forbes L."/>
            <person name="Fu Q."/>
            <person name="Gubbala S."/>
            <person name="Hirani K."/>
            <person name="Jayaseelan J.C."/>
            <person name="Lara F."/>
            <person name="Munidasa M."/>
            <person name="Palculict T."/>
            <person name="Patil S."/>
            <person name="Pu L.-L."/>
            <person name="Saada N."/>
            <person name="Tang L."/>
            <person name="Weissenberger G."/>
            <person name="Zhu Y."/>
            <person name="Hemphill L."/>
            <person name="Shang Y."/>
            <person name="Youmans B."/>
            <person name="Ayvaz T."/>
            <person name="Ross M."/>
            <person name="Santibanez J."/>
            <person name="Aqrawi P."/>
            <person name="Gross S."/>
            <person name="Joshi V."/>
            <person name="Fowler G."/>
            <person name="Nazareth L."/>
            <person name="Reid J."/>
            <person name="Worley K."/>
            <person name="Petrosino J."/>
            <person name="Highlander S."/>
            <person name="Gibbs R."/>
        </authorList>
    </citation>
    <scope>NUCLEOTIDE SEQUENCE [LARGE SCALE GENOMIC DNA]</scope>
    <source>
        <strain evidence="1">ATCC 33861</strain>
    </source>
</reference>
<dbReference type="STRING" id="525373.HMPREF0766_12182"/>
<dbReference type="AlphaFoldDB" id="D7VMI5"/>
<name>D7VMI5_SPHSI</name>
<evidence type="ECO:0000313" key="2">
    <source>
        <dbReference type="Proteomes" id="UP000006258"/>
    </source>
</evidence>
<accession>D7VMI5</accession>
<dbReference type="EMBL" id="ACHA02000010">
    <property type="protein sequence ID" value="EFK58190.1"/>
    <property type="molecule type" value="Genomic_DNA"/>
</dbReference>
<dbReference type="Proteomes" id="UP000006258">
    <property type="component" value="Unassembled WGS sequence"/>
</dbReference>
<proteinExistence type="predicted"/>
<organism evidence="1 2">
    <name type="scientific">Sphingobacterium spiritivorum ATCC 33861</name>
    <dbReference type="NCBI Taxonomy" id="525373"/>
    <lineage>
        <taxon>Bacteria</taxon>
        <taxon>Pseudomonadati</taxon>
        <taxon>Bacteroidota</taxon>
        <taxon>Sphingobacteriia</taxon>
        <taxon>Sphingobacteriales</taxon>
        <taxon>Sphingobacteriaceae</taxon>
        <taxon>Sphingobacterium</taxon>
    </lineage>
</organism>
<dbReference type="HOGENOM" id="CLU_2439251_0_0_10"/>